<comment type="catalytic activity">
    <reaction evidence="1">
        <text>dihydroxyacetone + phosphoenolpyruvate = dihydroxyacetone phosphate + pyruvate</text>
        <dbReference type="Rhea" id="RHEA:18381"/>
        <dbReference type="ChEBI" id="CHEBI:15361"/>
        <dbReference type="ChEBI" id="CHEBI:16016"/>
        <dbReference type="ChEBI" id="CHEBI:57642"/>
        <dbReference type="ChEBI" id="CHEBI:58702"/>
        <dbReference type="EC" id="2.7.1.121"/>
    </reaction>
</comment>
<dbReference type="EMBL" id="CP068053">
    <property type="protein sequence ID" value="QQT00596.1"/>
    <property type="molecule type" value="Genomic_DNA"/>
</dbReference>
<dbReference type="InterPro" id="IPR050861">
    <property type="entry name" value="Dihydroxyacetone_Kinase"/>
</dbReference>
<name>A0A974S0K9_PERPY</name>
<evidence type="ECO:0000256" key="4">
    <source>
        <dbReference type="ARBA" id="ARBA00022679"/>
    </source>
</evidence>
<reference evidence="10 11" key="1">
    <citation type="submission" date="2021-01" db="EMBL/GenBank/DDBJ databases">
        <title>FDA dAtabase for Regulatory Grade micrObial Sequences (FDA-ARGOS): Supporting development and validation of Infectious Disease Dx tests.</title>
        <authorList>
            <person name="Nelson B."/>
            <person name="Plummer A."/>
            <person name="Tallon L."/>
            <person name="Sadzewicz L."/>
            <person name="Zhao X."/>
            <person name="Boylan J."/>
            <person name="Ott S."/>
            <person name="Bowen H."/>
            <person name="Vavikolanu K."/>
            <person name="Mehta A."/>
            <person name="Aluvathingal J."/>
            <person name="Nadendla S."/>
            <person name="Myers T."/>
            <person name="Yan Y."/>
            <person name="Sichtig H."/>
        </authorList>
    </citation>
    <scope>NUCLEOTIDE SEQUENCE [LARGE SCALE GENOMIC DNA]</scope>
    <source>
        <strain evidence="10 11">FDAARGOS_1161</strain>
    </source>
</reference>
<dbReference type="SMART" id="SM01120">
    <property type="entry name" value="Dak2"/>
    <property type="match status" value="1"/>
</dbReference>
<comment type="function">
    <text evidence="8">ADP-binding subunit of the dihydroxyacetone kinase, which is responsible for the phosphoenolpyruvate (PEP)-dependent phosphorylation of dihydroxyacetone. DhaL-ADP is converted to DhaL-ATP via a phosphoryl group transfer from DhaM and transmits it to dihydroxyacetone binds to DhaK.</text>
</comment>
<comment type="subunit">
    <text evidence="7">Homodimer. The dihydroxyacetone kinase complex is composed of a homodimer of DhaM, a homodimer of DhaK and the subunit DhaL.</text>
</comment>
<keyword evidence="5 10" id="KW-0418">Kinase</keyword>
<dbReference type="InterPro" id="IPR004007">
    <property type="entry name" value="DhaL_dom"/>
</dbReference>
<dbReference type="EC" id="2.7.1.121" evidence="3"/>
<accession>A0A974S0K9</accession>
<keyword evidence="4" id="KW-0808">Transferase</keyword>
<dbReference type="KEGG" id="ppsr:I6J18_01245"/>
<sequence length="212" mass="23332">MIRVGLTTKHIQLWLQKTNEKIQENKTYLTELDQAIGDGDHGINMARGFEEAIKKTAESDYESPSDLLKDWAMTLISKVGGASGPLFGTAILKMSMSVKGKAEINYAELTTAFEEALAGILQRGHAAENQKTLVDVWSPIVRFLQENTAFDSAAFTNQAKEAMEQTKDMQAEKGRAAYLKERSIGHIDPGSASSFYLLQSLSEVIEKEGVTV</sequence>
<gene>
    <name evidence="10" type="primary">dhaL</name>
    <name evidence="10" type="ORF">I6J18_01245</name>
</gene>
<dbReference type="PANTHER" id="PTHR28629">
    <property type="entry name" value="TRIOKINASE/FMN CYCLASE"/>
    <property type="match status" value="1"/>
</dbReference>
<evidence type="ECO:0000313" key="10">
    <source>
        <dbReference type="EMBL" id="QQT00596.1"/>
    </source>
</evidence>
<comment type="pathway">
    <text evidence="2">Polyol metabolism; glycerol degradation.</text>
</comment>
<dbReference type="AlphaFoldDB" id="A0A974S0K9"/>
<organism evidence="10 11">
    <name type="scientific">Peribacillus psychrosaccharolyticus</name>
    <name type="common">Bacillus psychrosaccharolyticus</name>
    <dbReference type="NCBI Taxonomy" id="1407"/>
    <lineage>
        <taxon>Bacteria</taxon>
        <taxon>Bacillati</taxon>
        <taxon>Bacillota</taxon>
        <taxon>Bacilli</taxon>
        <taxon>Bacillales</taxon>
        <taxon>Bacillaceae</taxon>
        <taxon>Peribacillus</taxon>
    </lineage>
</organism>
<keyword evidence="6" id="KW-0319">Glycerol metabolism</keyword>
<dbReference type="NCBIfam" id="TIGR02365">
    <property type="entry name" value="dha_L_ycgS"/>
    <property type="match status" value="1"/>
</dbReference>
<protein>
    <recommendedName>
        <fullName evidence="3">phosphoenolpyruvate--glycerone phosphotransferase</fullName>
        <ecNumber evidence="3">2.7.1.121</ecNumber>
    </recommendedName>
</protein>
<dbReference type="PROSITE" id="PS51480">
    <property type="entry name" value="DHAL"/>
    <property type="match status" value="1"/>
</dbReference>
<keyword evidence="11" id="KW-1185">Reference proteome</keyword>
<feature type="domain" description="DhaL" evidence="9">
    <location>
        <begin position="9"/>
        <end position="203"/>
    </location>
</feature>
<dbReference type="GO" id="GO:0005829">
    <property type="term" value="C:cytosol"/>
    <property type="evidence" value="ECO:0007669"/>
    <property type="project" value="TreeGrafter"/>
</dbReference>
<dbReference type="GO" id="GO:0047324">
    <property type="term" value="F:phosphoenolpyruvate-glycerone phosphotransferase activity"/>
    <property type="evidence" value="ECO:0007669"/>
    <property type="project" value="UniProtKB-EC"/>
</dbReference>
<dbReference type="SUPFAM" id="SSF101473">
    <property type="entry name" value="DhaL-like"/>
    <property type="match status" value="1"/>
</dbReference>
<dbReference type="InterPro" id="IPR036117">
    <property type="entry name" value="DhaL_dom_sf"/>
</dbReference>
<evidence type="ECO:0000256" key="1">
    <source>
        <dbReference type="ARBA" id="ARBA00001113"/>
    </source>
</evidence>
<evidence type="ECO:0000256" key="3">
    <source>
        <dbReference type="ARBA" id="ARBA00012095"/>
    </source>
</evidence>
<proteinExistence type="predicted"/>
<evidence type="ECO:0000256" key="7">
    <source>
        <dbReference type="ARBA" id="ARBA00046577"/>
    </source>
</evidence>
<dbReference type="GO" id="GO:0019563">
    <property type="term" value="P:glycerol catabolic process"/>
    <property type="evidence" value="ECO:0007669"/>
    <property type="project" value="TreeGrafter"/>
</dbReference>
<dbReference type="PANTHER" id="PTHR28629:SF4">
    <property type="entry name" value="TRIOKINASE_FMN CYCLASE"/>
    <property type="match status" value="1"/>
</dbReference>
<dbReference type="Pfam" id="PF02734">
    <property type="entry name" value="Dak2"/>
    <property type="match status" value="1"/>
</dbReference>
<dbReference type="GO" id="GO:0004371">
    <property type="term" value="F:glycerone kinase activity"/>
    <property type="evidence" value="ECO:0007669"/>
    <property type="project" value="InterPro"/>
</dbReference>
<dbReference type="Gene3D" id="1.25.40.340">
    <property type="match status" value="1"/>
</dbReference>
<dbReference type="Proteomes" id="UP000595254">
    <property type="component" value="Chromosome"/>
</dbReference>
<evidence type="ECO:0000256" key="8">
    <source>
        <dbReference type="ARBA" id="ARBA00055771"/>
    </source>
</evidence>
<dbReference type="InterPro" id="IPR012737">
    <property type="entry name" value="DhaK_L_YcgS"/>
</dbReference>
<evidence type="ECO:0000256" key="6">
    <source>
        <dbReference type="ARBA" id="ARBA00022798"/>
    </source>
</evidence>
<evidence type="ECO:0000256" key="5">
    <source>
        <dbReference type="ARBA" id="ARBA00022777"/>
    </source>
</evidence>
<evidence type="ECO:0000259" key="9">
    <source>
        <dbReference type="PROSITE" id="PS51480"/>
    </source>
</evidence>
<evidence type="ECO:0000256" key="2">
    <source>
        <dbReference type="ARBA" id="ARBA00004745"/>
    </source>
</evidence>
<evidence type="ECO:0000313" key="11">
    <source>
        <dbReference type="Proteomes" id="UP000595254"/>
    </source>
</evidence>
<dbReference type="FunFam" id="1.25.40.340:FF:000002">
    <property type="entry name" value="Dihydroxyacetone kinase, L subunit"/>
    <property type="match status" value="1"/>
</dbReference>